<dbReference type="InterPro" id="IPR017884">
    <property type="entry name" value="SANT_dom"/>
</dbReference>
<evidence type="ECO:0000313" key="7">
    <source>
        <dbReference type="Proteomes" id="UP000789831"/>
    </source>
</evidence>
<feature type="compositionally biased region" description="Polar residues" evidence="1">
    <location>
        <begin position="440"/>
        <end position="454"/>
    </location>
</feature>
<dbReference type="Gene3D" id="3.40.140.10">
    <property type="entry name" value="Cytidine Deaminase, domain 2"/>
    <property type="match status" value="1"/>
</dbReference>
<feature type="region of interest" description="Disordered" evidence="1">
    <location>
        <begin position="733"/>
        <end position="783"/>
    </location>
</feature>
<evidence type="ECO:0000259" key="3">
    <source>
        <dbReference type="PROSITE" id="PS50249"/>
    </source>
</evidence>
<dbReference type="SMART" id="SM00717">
    <property type="entry name" value="SANT"/>
    <property type="match status" value="1"/>
</dbReference>
<dbReference type="AlphaFoldDB" id="A0A9N8YK66"/>
<feature type="compositionally biased region" description="Polar residues" evidence="1">
    <location>
        <begin position="29"/>
        <end position="39"/>
    </location>
</feature>
<feature type="domain" description="HTH myb-type" evidence="5">
    <location>
        <begin position="272"/>
        <end position="326"/>
    </location>
</feature>
<feature type="compositionally biased region" description="Polar residues" evidence="1">
    <location>
        <begin position="130"/>
        <end position="140"/>
    </location>
</feature>
<keyword evidence="7" id="KW-1185">Reference proteome</keyword>
<feature type="domain" description="Myb-like" evidence="2">
    <location>
        <begin position="272"/>
        <end position="322"/>
    </location>
</feature>
<dbReference type="InterPro" id="IPR037518">
    <property type="entry name" value="MPN"/>
</dbReference>
<name>A0A9N8YK66_9GLOM</name>
<organism evidence="6 7">
    <name type="scientific">Ambispora gerdemannii</name>
    <dbReference type="NCBI Taxonomy" id="144530"/>
    <lineage>
        <taxon>Eukaryota</taxon>
        <taxon>Fungi</taxon>
        <taxon>Fungi incertae sedis</taxon>
        <taxon>Mucoromycota</taxon>
        <taxon>Glomeromycotina</taxon>
        <taxon>Glomeromycetes</taxon>
        <taxon>Archaeosporales</taxon>
        <taxon>Ambisporaceae</taxon>
        <taxon>Ambispora</taxon>
    </lineage>
</organism>
<dbReference type="EMBL" id="CAJVPL010000012">
    <property type="protein sequence ID" value="CAG8433844.1"/>
    <property type="molecule type" value="Genomic_DNA"/>
</dbReference>
<feature type="region of interest" description="Disordered" evidence="1">
    <location>
        <begin position="1"/>
        <end position="45"/>
    </location>
</feature>
<feature type="compositionally biased region" description="Basic and acidic residues" evidence="1">
    <location>
        <begin position="419"/>
        <end position="428"/>
    </location>
</feature>
<gene>
    <name evidence="6" type="ORF">AGERDE_LOCUS260</name>
</gene>
<evidence type="ECO:0000259" key="2">
    <source>
        <dbReference type="PROSITE" id="PS50090"/>
    </source>
</evidence>
<feature type="region of interest" description="Disordered" evidence="1">
    <location>
        <begin position="157"/>
        <end position="180"/>
    </location>
</feature>
<dbReference type="InterPro" id="IPR000555">
    <property type="entry name" value="JAMM/MPN+_dom"/>
</dbReference>
<feature type="region of interest" description="Disordered" evidence="1">
    <location>
        <begin position="203"/>
        <end position="257"/>
    </location>
</feature>
<feature type="compositionally biased region" description="Basic and acidic residues" evidence="1">
    <location>
        <begin position="118"/>
        <end position="129"/>
    </location>
</feature>
<dbReference type="Pfam" id="PF00249">
    <property type="entry name" value="Myb_DNA-binding"/>
    <property type="match status" value="1"/>
</dbReference>
<dbReference type="PROSITE" id="PS51293">
    <property type="entry name" value="SANT"/>
    <property type="match status" value="1"/>
</dbReference>
<dbReference type="CDD" id="cd08067">
    <property type="entry name" value="MPN_2A_DUB"/>
    <property type="match status" value="1"/>
</dbReference>
<feature type="region of interest" description="Disordered" evidence="1">
    <location>
        <begin position="359"/>
        <end position="462"/>
    </location>
</feature>
<dbReference type="PROSITE" id="PS51294">
    <property type="entry name" value="HTH_MYB"/>
    <property type="match status" value="1"/>
</dbReference>
<dbReference type="OrthoDB" id="118550at2759"/>
<feature type="domain" description="MPN" evidence="3">
    <location>
        <begin position="514"/>
        <end position="652"/>
    </location>
</feature>
<dbReference type="InterPro" id="IPR017930">
    <property type="entry name" value="Myb_dom"/>
</dbReference>
<reference evidence="6" key="1">
    <citation type="submission" date="2021-06" db="EMBL/GenBank/DDBJ databases">
        <authorList>
            <person name="Kallberg Y."/>
            <person name="Tangrot J."/>
            <person name="Rosling A."/>
        </authorList>
    </citation>
    <scope>NUCLEOTIDE SEQUENCE</scope>
    <source>
        <strain evidence="6">MT106</strain>
    </source>
</reference>
<dbReference type="Proteomes" id="UP000789831">
    <property type="component" value="Unassembled WGS sequence"/>
</dbReference>
<evidence type="ECO:0000256" key="1">
    <source>
        <dbReference type="SAM" id="MobiDB-lite"/>
    </source>
</evidence>
<feature type="compositionally biased region" description="Low complexity" evidence="1">
    <location>
        <begin position="241"/>
        <end position="252"/>
    </location>
</feature>
<sequence length="835" mass="93959">MPPKNRPTTTNTTDEPLAKRHRREASATAHGNNNETTLTKQKEEEMSSAYIAQLLAEEDGYMDEHPYYSEYNSIFYEPHYESDNMEQDDDYTPGARNKPVSRSKKAVTGSTRGRKRKAQLDSDNADHNLENLTNKLPENTGTIGTLANALENMASQKEFSDSAIQNKQQQMAPLPESTTIDKTLLTQEASSSSFVMIRSELESKPPVNQESENNQESAKGNDQESAKGNNQESAKGNQNQSSLPTNESSSLSGLIEAGEIKKRKEKVARPKNPGMNSGTYTEQEEFLFLEALERWGRDWQKLAEHIGTRDPNSIRSHAQKHFIKLFRDGIPLPLKVQESGCGYTLSGKDLDPESAAAKPYLSRMKSRSELPVQTGSGSPPSGTTTPKGSHGPRPDAPIPTSASTTPNGKKPIQSSKISKIKEEKEKKAPKLYKRKEPRTTQEVPSHNSNNTDNAYGSDGRTEYAKSRLRNIRERPSINFKQIDGNDTDPLTMVKCEPFCGAPNSNVHGCQPFSILVESNVLLAMDFHAHLMQTEIIGFLAGHWHPEEKKLIVKATFPCRSLATGQDHVNVEMDPTSETEVREAIQARNMRVVGWYHSHPTFVPDPSIVDIENQKNYQNLFRDEAMNEEPFVGAIIGPYDPKLPSSLSVINWYYVSNNFEERGQPKQLAYELFNNNQFSKQEADELLKLVEEYRTSKERVNFQEYWRKDIEETKLDKLIKSLGRRMPWLYPGKKQQQTTGNLHLPNQPFEPSLPVPNSEFTAKIDEDDPLSSSTEEGGEDLKNPHLIDEINFDSMALDSSFMSIDSDVATMQPQQQISVALADDFLRRVESMLKAW</sequence>
<dbReference type="Gene3D" id="1.10.10.60">
    <property type="entry name" value="Homeodomain-like"/>
    <property type="match status" value="1"/>
</dbReference>
<evidence type="ECO:0000259" key="4">
    <source>
        <dbReference type="PROSITE" id="PS51293"/>
    </source>
</evidence>
<dbReference type="InterPro" id="IPR009057">
    <property type="entry name" value="Homeodomain-like_sf"/>
</dbReference>
<feature type="compositionally biased region" description="Polar residues" evidence="1">
    <location>
        <begin position="226"/>
        <end position="240"/>
    </location>
</feature>
<dbReference type="SMART" id="SM00232">
    <property type="entry name" value="JAB_MPN"/>
    <property type="match status" value="1"/>
</dbReference>
<dbReference type="Pfam" id="PF01398">
    <property type="entry name" value="JAB"/>
    <property type="match status" value="1"/>
</dbReference>
<evidence type="ECO:0000259" key="5">
    <source>
        <dbReference type="PROSITE" id="PS51294"/>
    </source>
</evidence>
<dbReference type="InterPro" id="IPR001005">
    <property type="entry name" value="SANT/Myb"/>
</dbReference>
<dbReference type="PROSITE" id="PS50249">
    <property type="entry name" value="MPN"/>
    <property type="match status" value="1"/>
</dbReference>
<feature type="compositionally biased region" description="Polar residues" evidence="1">
    <location>
        <begin position="206"/>
        <end position="218"/>
    </location>
</feature>
<protein>
    <submittedName>
        <fullName evidence="6">9607_t:CDS:1</fullName>
    </submittedName>
</protein>
<proteinExistence type="predicted"/>
<comment type="caution">
    <text evidence="6">The sequence shown here is derived from an EMBL/GenBank/DDBJ whole genome shotgun (WGS) entry which is preliminary data.</text>
</comment>
<feature type="domain" description="SANT" evidence="4">
    <location>
        <begin position="281"/>
        <end position="326"/>
    </location>
</feature>
<accession>A0A9N8YK66</accession>
<dbReference type="SUPFAM" id="SSF46689">
    <property type="entry name" value="Homeodomain-like"/>
    <property type="match status" value="1"/>
</dbReference>
<dbReference type="GO" id="GO:0008237">
    <property type="term" value="F:metallopeptidase activity"/>
    <property type="evidence" value="ECO:0007669"/>
    <property type="project" value="InterPro"/>
</dbReference>
<feature type="compositionally biased region" description="Low complexity" evidence="1">
    <location>
        <begin position="374"/>
        <end position="391"/>
    </location>
</feature>
<evidence type="ECO:0000313" key="6">
    <source>
        <dbReference type="EMBL" id="CAG8433844.1"/>
    </source>
</evidence>
<dbReference type="SUPFAM" id="SSF102712">
    <property type="entry name" value="JAB1/MPN domain"/>
    <property type="match status" value="1"/>
</dbReference>
<dbReference type="CDD" id="cd00167">
    <property type="entry name" value="SANT"/>
    <property type="match status" value="1"/>
</dbReference>
<dbReference type="PANTHER" id="PTHR10410">
    <property type="entry name" value="EUKARYOTIC TRANSLATION INITIATION FACTOR 3 -RELATED"/>
    <property type="match status" value="1"/>
</dbReference>
<feature type="region of interest" description="Disordered" evidence="1">
    <location>
        <begin position="83"/>
        <end position="140"/>
    </location>
</feature>
<dbReference type="PROSITE" id="PS50090">
    <property type="entry name" value="MYB_LIKE"/>
    <property type="match status" value="1"/>
</dbReference>
<dbReference type="InterPro" id="IPR050242">
    <property type="entry name" value="JAMM_MPN+_peptidase_M67A"/>
</dbReference>